<protein>
    <recommendedName>
        <fullName evidence="7">Large ribosomal subunit protein bL32m</fullName>
    </recommendedName>
</protein>
<dbReference type="NCBIfam" id="TIGR01031">
    <property type="entry name" value="rpmF_bact"/>
    <property type="match status" value="1"/>
</dbReference>
<sequence length="183" mass="21793">MFLSTKPRWNYVSSIRIIQHHPVNINHGWLLNITAESHNIWKKYNEIKSGLADLFKNLGIWLAVPKQRVSYSKKRQRQLDLQKRTKLIPHLEGCPICGKFKRKHTLCMNCFNKAKDFLFSFIKKEKTVSKQDYLEPEAKSLLYSPAKKLRNDSFYEKKQQEISEKIEQKRNIKETLPFPYPKK</sequence>
<dbReference type="OrthoDB" id="2014905at2759"/>
<dbReference type="Pfam" id="PF01783">
    <property type="entry name" value="Ribosomal_L32p"/>
    <property type="match status" value="1"/>
</dbReference>
<name>A0A1L0AWR0_9ASCO</name>
<proteinExistence type="inferred from homology"/>
<dbReference type="SUPFAM" id="SSF57829">
    <property type="entry name" value="Zn-binding ribosomal proteins"/>
    <property type="match status" value="1"/>
</dbReference>
<dbReference type="PANTHER" id="PTHR21026">
    <property type="entry name" value="39S RIBOSOMAL PROTEIN L32, MITOCHONDRIAL"/>
    <property type="match status" value="1"/>
</dbReference>
<evidence type="ECO:0000256" key="5">
    <source>
        <dbReference type="ARBA" id="ARBA00023128"/>
    </source>
</evidence>
<evidence type="ECO:0000313" key="8">
    <source>
        <dbReference type="EMBL" id="SGZ38052.1"/>
    </source>
</evidence>
<evidence type="ECO:0000256" key="3">
    <source>
        <dbReference type="ARBA" id="ARBA00022946"/>
    </source>
</evidence>
<comment type="subcellular location">
    <subcellularLocation>
        <location evidence="1">Mitochondrion</location>
    </subcellularLocation>
</comment>
<dbReference type="InterPro" id="IPR002677">
    <property type="entry name" value="Ribosomal_bL32"/>
</dbReference>
<keyword evidence="5" id="KW-0496">Mitochondrion</keyword>
<dbReference type="EMBL" id="FQNF01000003">
    <property type="protein sequence ID" value="SGZ38052.1"/>
    <property type="molecule type" value="Genomic_DNA"/>
</dbReference>
<keyword evidence="3" id="KW-0809">Transit peptide</keyword>
<dbReference type="GO" id="GO:0005762">
    <property type="term" value="C:mitochondrial large ribosomal subunit"/>
    <property type="evidence" value="ECO:0007669"/>
    <property type="project" value="TreeGrafter"/>
</dbReference>
<evidence type="ECO:0000256" key="6">
    <source>
        <dbReference type="ARBA" id="ARBA00023274"/>
    </source>
</evidence>
<evidence type="ECO:0000256" key="1">
    <source>
        <dbReference type="ARBA" id="ARBA00004173"/>
    </source>
</evidence>
<dbReference type="InterPro" id="IPR051991">
    <property type="entry name" value="Mitoribosomal_protein_bL32"/>
</dbReference>
<comment type="similarity">
    <text evidence="2">Belongs to the bacterial ribosomal protein bL32 family.</text>
</comment>
<dbReference type="GO" id="GO:0006412">
    <property type="term" value="P:translation"/>
    <property type="evidence" value="ECO:0007669"/>
    <property type="project" value="InterPro"/>
</dbReference>
<dbReference type="Proteomes" id="UP000183365">
    <property type="component" value="Unassembled WGS sequence"/>
</dbReference>
<evidence type="ECO:0000256" key="2">
    <source>
        <dbReference type="ARBA" id="ARBA00008560"/>
    </source>
</evidence>
<keyword evidence="4" id="KW-0689">Ribosomal protein</keyword>
<evidence type="ECO:0000256" key="7">
    <source>
        <dbReference type="ARBA" id="ARBA00039935"/>
    </source>
</evidence>
<evidence type="ECO:0000256" key="4">
    <source>
        <dbReference type="ARBA" id="ARBA00022980"/>
    </source>
</evidence>
<dbReference type="InterPro" id="IPR011332">
    <property type="entry name" value="Ribosomal_zn-bd"/>
</dbReference>
<evidence type="ECO:0000313" key="9">
    <source>
        <dbReference type="Proteomes" id="UP000183365"/>
    </source>
</evidence>
<keyword evidence="9" id="KW-1185">Reference proteome</keyword>
<dbReference type="VEuPathDB" id="FungiDB:HGUI_00252"/>
<accession>A0A1L0AWR0</accession>
<dbReference type="PANTHER" id="PTHR21026:SF2">
    <property type="entry name" value="LARGE RIBOSOMAL SUBUNIT PROTEIN BL32M"/>
    <property type="match status" value="1"/>
</dbReference>
<organism evidence="8 9">
    <name type="scientific">Hanseniaspora guilliermondii</name>
    <dbReference type="NCBI Taxonomy" id="56406"/>
    <lineage>
        <taxon>Eukaryota</taxon>
        <taxon>Fungi</taxon>
        <taxon>Dikarya</taxon>
        <taxon>Ascomycota</taxon>
        <taxon>Saccharomycotina</taxon>
        <taxon>Saccharomycetes</taxon>
        <taxon>Saccharomycodales</taxon>
        <taxon>Saccharomycodaceae</taxon>
        <taxon>Hanseniaspora</taxon>
    </lineage>
</organism>
<dbReference type="AlphaFoldDB" id="A0A1L0AWR0"/>
<keyword evidence="6" id="KW-0687">Ribonucleoprotein</keyword>
<reference evidence="9" key="1">
    <citation type="submission" date="2016-11" db="EMBL/GenBank/DDBJ databases">
        <authorList>
            <person name="Guldener U."/>
        </authorList>
    </citation>
    <scope>NUCLEOTIDE SEQUENCE [LARGE SCALE GENOMIC DNA]</scope>
</reference>
<dbReference type="GO" id="GO:0003735">
    <property type="term" value="F:structural constituent of ribosome"/>
    <property type="evidence" value="ECO:0007669"/>
    <property type="project" value="InterPro"/>
</dbReference>
<gene>
    <name evidence="8" type="ORF">HGUI_00252</name>
</gene>